<protein>
    <submittedName>
        <fullName evidence="2">Uncharacterized protein</fullName>
    </submittedName>
</protein>
<feature type="transmembrane region" description="Helical" evidence="1">
    <location>
        <begin position="78"/>
        <end position="98"/>
    </location>
</feature>
<name>A0A1F5JUS6_9BACT</name>
<dbReference type="STRING" id="1797768.A3C59_05215"/>
<dbReference type="AlphaFoldDB" id="A0A1F5JUS6"/>
<keyword evidence="1" id="KW-0812">Transmembrane</keyword>
<evidence type="ECO:0000313" key="2">
    <source>
        <dbReference type="EMBL" id="OGE32365.1"/>
    </source>
</evidence>
<feature type="transmembrane region" description="Helical" evidence="1">
    <location>
        <begin position="7"/>
        <end position="23"/>
    </location>
</feature>
<keyword evidence="1" id="KW-1133">Transmembrane helix</keyword>
<sequence length="279" mass="31252">MKKLEIALSFYSLILALIITLGAPTQFLFYPVFLFLLFEVLGRFWKVKLFNKGTLKAHLESFLSSFAYKTPFPLLKTLALYYSFILTAIMVFAGFLSAGSFAETISSFLFLPIALYFTIKVLPKRGRAITIPEIVITPQSLEPLKKQTMDKDRRMFLKLIGSAGITVFMFSLFTKKAHAAFFGSVPGPGTVAIKDTSGNPIDPAEKQPTDGYKIAQLDETSDAPNTYYGFTNKDGAWFIMLDDGSGNYRYTKGTSDFTNATTGWPNRINLTYGYFDDIF</sequence>
<dbReference type="Proteomes" id="UP000176902">
    <property type="component" value="Unassembled WGS sequence"/>
</dbReference>
<keyword evidence="1" id="KW-0472">Membrane</keyword>
<organism evidence="2 3">
    <name type="scientific">Candidatus Daviesbacteria bacterium RIFCSPHIGHO2_02_FULL_36_13</name>
    <dbReference type="NCBI Taxonomy" id="1797768"/>
    <lineage>
        <taxon>Bacteria</taxon>
        <taxon>Candidatus Daviesiibacteriota</taxon>
    </lineage>
</organism>
<gene>
    <name evidence="2" type="ORF">A3C59_05215</name>
</gene>
<proteinExistence type="predicted"/>
<evidence type="ECO:0000313" key="3">
    <source>
        <dbReference type="Proteomes" id="UP000176902"/>
    </source>
</evidence>
<feature type="transmembrane region" description="Helical" evidence="1">
    <location>
        <begin position="155"/>
        <end position="173"/>
    </location>
</feature>
<dbReference type="EMBL" id="MFCV01000027">
    <property type="protein sequence ID" value="OGE32365.1"/>
    <property type="molecule type" value="Genomic_DNA"/>
</dbReference>
<comment type="caution">
    <text evidence="2">The sequence shown here is derived from an EMBL/GenBank/DDBJ whole genome shotgun (WGS) entry which is preliminary data.</text>
</comment>
<accession>A0A1F5JUS6</accession>
<evidence type="ECO:0000256" key="1">
    <source>
        <dbReference type="SAM" id="Phobius"/>
    </source>
</evidence>
<reference evidence="2 3" key="1">
    <citation type="journal article" date="2016" name="Nat. Commun.">
        <title>Thousands of microbial genomes shed light on interconnected biogeochemical processes in an aquifer system.</title>
        <authorList>
            <person name="Anantharaman K."/>
            <person name="Brown C.T."/>
            <person name="Hug L.A."/>
            <person name="Sharon I."/>
            <person name="Castelle C.J."/>
            <person name="Probst A.J."/>
            <person name="Thomas B.C."/>
            <person name="Singh A."/>
            <person name="Wilkins M.J."/>
            <person name="Karaoz U."/>
            <person name="Brodie E.L."/>
            <person name="Williams K.H."/>
            <person name="Hubbard S.S."/>
            <person name="Banfield J.F."/>
        </authorList>
    </citation>
    <scope>NUCLEOTIDE SEQUENCE [LARGE SCALE GENOMIC DNA]</scope>
</reference>